<evidence type="ECO:0000256" key="1">
    <source>
        <dbReference type="SAM" id="SignalP"/>
    </source>
</evidence>
<sequence length="290" mass="33423">MRRCLLLVVTAAAFATISALAVVTGDQHRRSLRGDTDVPVTHNKDGNVKQRTGGSSLLYKMKKNAQVTWWLEAGKSDDYVRGALKLKGLKGDALKSHKNYRYYAHFVKKSEEYQLNKWLTRDVTTYMAWEMLGFQQITKADELPLIKMTDEFRLYKRYVNDFDTYALRTMKAGYEPPRVMVSRGATDAEMTARTLIMAEAGRSDAYAKLALGMTEGYNRMKVLKCAALEGQKDFNYFLLFVREREPAMRDELARLEKLAKLSKRQRKAQREMLDDLKLIEKYRQRNGGAQ</sequence>
<dbReference type="VEuPathDB" id="FungiDB:PHYSODRAFT_286355"/>
<protein>
    <submittedName>
        <fullName evidence="2">Avh454</fullName>
    </submittedName>
</protein>
<organism evidence="2">
    <name type="scientific">Phytophthora sojae</name>
    <name type="common">Soybean stem and root rot agent</name>
    <name type="synonym">Phytophthora megasperma f. sp. glycines</name>
    <dbReference type="NCBI Taxonomy" id="67593"/>
    <lineage>
        <taxon>Eukaryota</taxon>
        <taxon>Sar</taxon>
        <taxon>Stramenopiles</taxon>
        <taxon>Oomycota</taxon>
        <taxon>Peronosporomycetes</taxon>
        <taxon>Peronosporales</taxon>
        <taxon>Peronosporaceae</taxon>
        <taxon>Phytophthora</taxon>
    </lineage>
</organism>
<keyword evidence="1" id="KW-0732">Signal</keyword>
<feature type="chain" id="PRO_5007653142" evidence="1">
    <location>
        <begin position="20"/>
        <end position="290"/>
    </location>
</feature>
<dbReference type="KEGG" id="psoj:PHYSODRAFT_286355"/>
<evidence type="ECO:0000313" key="2">
    <source>
        <dbReference type="EMBL" id="AEK81365.1"/>
    </source>
</evidence>
<dbReference type="RefSeq" id="XP_009529437.1">
    <property type="nucleotide sequence ID" value="XM_009531142.1"/>
</dbReference>
<gene>
    <name evidence="2" type="primary">Avh</name>
</gene>
<evidence type="ECO:0000313" key="4">
    <source>
        <dbReference type="EMBL" id="AEK81367.1"/>
    </source>
</evidence>
<dbReference type="HOGENOM" id="CLU_071191_0_0_1"/>
<dbReference type="EMBL" id="JN254554">
    <property type="protein sequence ID" value="AEK81367.1"/>
    <property type="molecule type" value="Genomic_DNA"/>
</dbReference>
<accession>E0W5J6</accession>
<dbReference type="OrthoDB" id="128682at2759"/>
<dbReference type="EMBL" id="JN254553">
    <property type="protein sequence ID" value="AEK81366.1"/>
    <property type="molecule type" value="Genomic_DNA"/>
</dbReference>
<evidence type="ECO:0000313" key="3">
    <source>
        <dbReference type="EMBL" id="AEK81366.1"/>
    </source>
</evidence>
<dbReference type="OMA" id="TARTIIM"/>
<proteinExistence type="predicted"/>
<dbReference type="AlphaFoldDB" id="E0W5J6"/>
<feature type="signal peptide" evidence="1">
    <location>
        <begin position="1"/>
        <end position="19"/>
    </location>
</feature>
<dbReference type="EMBL" id="JN254552">
    <property type="protein sequence ID" value="AEK81365.1"/>
    <property type="molecule type" value="Genomic_DNA"/>
</dbReference>
<reference evidence="2" key="1">
    <citation type="journal article" date="2011" name="Plant Cell">
        <title>Transcriptional programming and functional interactions within the Phytophthora sojae RXLR effector repertoire.</title>
        <authorList>
            <person name="Wang Q."/>
            <person name="Han C."/>
            <person name="Ferreira A.O."/>
            <person name="Yu X."/>
            <person name="Ye W."/>
            <person name="Tripathy S."/>
            <person name="Kale S.D."/>
            <person name="Gu B."/>
            <person name="Sheng Y."/>
            <person name="Sui Y."/>
            <person name="Wang X."/>
            <person name="Zhang Z."/>
            <person name="Cheng B."/>
            <person name="Dong S."/>
            <person name="Shan W."/>
            <person name="Zheng X."/>
            <person name="Dou D."/>
            <person name="Tyler B.M."/>
            <person name="Wang Y."/>
        </authorList>
    </citation>
    <scope>NUCLEOTIDE SEQUENCE</scope>
    <source>
        <strain evidence="2">P7064</strain>
        <strain evidence="3">P7074</strain>
        <strain evidence="4">P7076</strain>
    </source>
</reference>
<name>E0W5J6_PHYSO</name>